<name>S0B1N9_ENTIV</name>
<dbReference type="PANTHER" id="PTHR11787:SF8">
    <property type="entry name" value="RAB GDP DISSOCIATION INHIBITOR"/>
    <property type="match status" value="1"/>
</dbReference>
<dbReference type="AlphaFoldDB" id="S0B1N9"/>
<evidence type="ECO:0000313" key="3">
    <source>
        <dbReference type="EMBL" id="BAN40431.1"/>
    </source>
</evidence>
<dbReference type="InterPro" id="IPR000806">
    <property type="entry name" value="RabGDI"/>
</dbReference>
<dbReference type="SUPFAM" id="SSF54373">
    <property type="entry name" value="FAD-linked reductases, C-terminal domain"/>
    <property type="match status" value="1"/>
</dbReference>
<dbReference type="FunFam" id="1.10.405.10:FF:000011">
    <property type="entry name" value="Rab GDP dissociation inhibitor"/>
    <property type="match status" value="1"/>
</dbReference>
<dbReference type="PRINTS" id="PR00891">
    <property type="entry name" value="RABGDIREP"/>
</dbReference>
<reference evidence="3" key="1">
    <citation type="submission" date="2012-06" db="EMBL/GenBank/DDBJ databases">
        <title>Short 5' UTR of Entamoeba genes.</title>
        <authorList>
            <person name="Hiranuka K."/>
            <person name="Kumagai M."/>
            <person name="Wakaguri H."/>
            <person name="Suzuki Y."/>
            <person name="Sugano S."/>
            <person name="Watanabe J."/>
            <person name="Makioka A."/>
        </authorList>
    </citation>
    <scope>NUCLEOTIDE SEQUENCE</scope>
    <source>
        <strain evidence="3">IP1</strain>
    </source>
</reference>
<dbReference type="GO" id="GO:0016192">
    <property type="term" value="P:vesicle-mediated transport"/>
    <property type="evidence" value="ECO:0007669"/>
    <property type="project" value="TreeGrafter"/>
</dbReference>
<dbReference type="Pfam" id="PF00996">
    <property type="entry name" value="GDI"/>
    <property type="match status" value="1"/>
</dbReference>
<dbReference type="GO" id="GO:0005737">
    <property type="term" value="C:cytoplasm"/>
    <property type="evidence" value="ECO:0007669"/>
    <property type="project" value="TreeGrafter"/>
</dbReference>
<dbReference type="SUPFAM" id="SSF51905">
    <property type="entry name" value="FAD/NAD(P)-binding domain"/>
    <property type="match status" value="2"/>
</dbReference>
<dbReference type="PANTHER" id="PTHR11787">
    <property type="entry name" value="RAB GDP-DISSOCIATION INHIBITOR"/>
    <property type="match status" value="1"/>
</dbReference>
<dbReference type="InterPro" id="IPR018203">
    <property type="entry name" value="GDP_dissociation_inhibitor"/>
</dbReference>
<dbReference type="GO" id="GO:0005093">
    <property type="term" value="F:Rab GDP-dissociation inhibitor activity"/>
    <property type="evidence" value="ECO:0007669"/>
    <property type="project" value="InterPro"/>
</dbReference>
<dbReference type="VEuPathDB" id="AmoebaDB:EIN_187350"/>
<protein>
    <recommendedName>
        <fullName evidence="2">Rab GDP dissociation inhibitor</fullName>
    </recommendedName>
</protein>
<dbReference type="PRINTS" id="PR00892">
    <property type="entry name" value="RABGDI"/>
</dbReference>
<dbReference type="EMBL" id="AK421918">
    <property type="protein sequence ID" value="BAN40431.1"/>
    <property type="molecule type" value="mRNA"/>
</dbReference>
<dbReference type="Gene3D" id="3.30.519.10">
    <property type="entry name" value="Guanine Nucleotide Dissociation Inhibitor, domain 2"/>
    <property type="match status" value="1"/>
</dbReference>
<comment type="similarity">
    <text evidence="1 2">Belongs to the Rab GDI family.</text>
</comment>
<evidence type="ECO:0000256" key="2">
    <source>
        <dbReference type="RuleBase" id="RU363124"/>
    </source>
</evidence>
<sequence>MDDTYDTIVLATGLKECILSGLLSVDGKKVFHLDRNDYYGGASASLNLKQLFDDFANKTEPPASLGRPRDYNVDVIPKFIMSSGEMVNLLLHCNVHHYLQFRAIHGSYVYTKGKVYKIPATVAETVSTPLLGFFEKGRFKGFLEYLQNYDENKPETHKGRNLKTMTMAQLFKEFKLDTATVEFVGHAVALYREDSYLEKPAIECVKKIVLYFESLSRFQKSPYIYPEYGLGELPQAFARMSALYGGTYMLRAKIQEIVFDTNGHVTGVKFASGETAKCSNVIADPSYFPDKVKKVGQVVRAICILNHPVNNTDNAESCQIIMPQAQVGRKFDIYISVLSGNNQVCPKGKWIAIVGTTVETANPEKEVEVGLNLLQPIEQKFIDVSDSFEPINDPKKDGVFITRSYDATSHFETTVEDCLDMYTNITGKKLVMKIPTEQAQ</sequence>
<proteinExistence type="evidence at transcript level"/>
<organism evidence="3">
    <name type="scientific">Entamoeba invadens</name>
    <dbReference type="NCBI Taxonomy" id="33085"/>
    <lineage>
        <taxon>Eukaryota</taxon>
        <taxon>Amoebozoa</taxon>
        <taxon>Evosea</taxon>
        <taxon>Archamoebae</taxon>
        <taxon>Mastigamoebida</taxon>
        <taxon>Entamoebidae</taxon>
        <taxon>Entamoeba</taxon>
    </lineage>
</organism>
<dbReference type="Gene3D" id="3.50.50.60">
    <property type="entry name" value="FAD/NAD(P)-binding domain"/>
    <property type="match status" value="1"/>
</dbReference>
<evidence type="ECO:0000256" key="1">
    <source>
        <dbReference type="ARBA" id="ARBA00005593"/>
    </source>
</evidence>
<dbReference type="GO" id="GO:0007264">
    <property type="term" value="P:small GTPase-mediated signal transduction"/>
    <property type="evidence" value="ECO:0007669"/>
    <property type="project" value="InterPro"/>
</dbReference>
<dbReference type="InterPro" id="IPR036188">
    <property type="entry name" value="FAD/NAD-bd_sf"/>
</dbReference>
<accession>S0B1N9</accession>
<dbReference type="GO" id="GO:0015031">
    <property type="term" value="P:protein transport"/>
    <property type="evidence" value="ECO:0007669"/>
    <property type="project" value="InterPro"/>
</dbReference>
<dbReference type="Gene3D" id="1.10.405.10">
    <property type="entry name" value="Guanine Nucleotide Dissociation Inhibitor, domain 1"/>
    <property type="match status" value="1"/>
</dbReference>